<dbReference type="AlphaFoldDB" id="D3DGS2"/>
<dbReference type="RefSeq" id="WP_012963206.1">
    <property type="nucleotide sequence ID" value="NC_013799.1"/>
</dbReference>
<dbReference type="Proteomes" id="UP000002574">
    <property type="component" value="Chromosome"/>
</dbReference>
<evidence type="ECO:0000313" key="1">
    <source>
        <dbReference type="EMBL" id="BAI69024.1"/>
    </source>
</evidence>
<protein>
    <submittedName>
        <fullName evidence="1">Uncharacterized protein</fullName>
    </submittedName>
</protein>
<evidence type="ECO:0000313" key="2">
    <source>
        <dbReference type="Proteomes" id="UP000002574"/>
    </source>
</evidence>
<keyword evidence="2" id="KW-1185">Reference proteome</keyword>
<dbReference type="EMBL" id="AP011112">
    <property type="protein sequence ID" value="BAI69024.1"/>
    <property type="molecule type" value="Genomic_DNA"/>
</dbReference>
<reference evidence="1 2" key="1">
    <citation type="journal article" date="2010" name="J. Bacteriol.">
        <title>Complete genome sequence of the thermophilic, obligately chemolithoautotrophic hydrogen-oxidizing bacterium Hydrogenobacter thermophilus TK-6.</title>
        <authorList>
            <person name="Arai H."/>
            <person name="Kanbe H."/>
            <person name="Ishii M."/>
            <person name="Igarashi Y."/>
        </authorList>
    </citation>
    <scope>NUCLEOTIDE SEQUENCE [LARGE SCALE GENOMIC DNA]</scope>
    <source>
        <strain evidence="2">DSM 6534 / IAM 12695 / TK-6 [Tokyo]</strain>
    </source>
</reference>
<name>D3DGS2_HYDTT</name>
<accession>D3DGS2</accession>
<organism evidence="1 2">
    <name type="scientific">Hydrogenobacter thermophilus (strain DSM 6534 / IAM 12695 / TK-6)</name>
    <dbReference type="NCBI Taxonomy" id="608538"/>
    <lineage>
        <taxon>Bacteria</taxon>
        <taxon>Pseudomonadati</taxon>
        <taxon>Aquificota</taxon>
        <taxon>Aquificia</taxon>
        <taxon>Aquificales</taxon>
        <taxon>Aquificaceae</taxon>
        <taxon>Hydrogenobacter</taxon>
    </lineage>
</organism>
<gene>
    <name evidence="1" type="ordered locus">HTH_0562</name>
</gene>
<proteinExistence type="predicted"/>
<dbReference type="KEGG" id="hte:Hydth_0560"/>
<sequence length="74" mass="8203">MGREISYICDACGSDCTEHYYIVSVVRRGEGHSVLHVNGDDPILCPECALSVITLLSHLEGMGWKEEEDEDDGF</sequence>
<dbReference type="STRING" id="608538.HTH_0562"/>
<dbReference type="KEGG" id="hth:HTH_0562"/>